<dbReference type="OrthoDB" id="3223176at2759"/>
<dbReference type="AlphaFoldDB" id="A0A5N5QIL0"/>
<dbReference type="EMBL" id="SSOP01000112">
    <property type="protein sequence ID" value="KAB5591296.1"/>
    <property type="molecule type" value="Genomic_DNA"/>
</dbReference>
<gene>
    <name evidence="1" type="ORF">CTheo_5255</name>
</gene>
<name>A0A5N5QIL0_9AGAM</name>
<proteinExistence type="predicted"/>
<protein>
    <submittedName>
        <fullName evidence="1">Uncharacterized protein</fullName>
    </submittedName>
</protein>
<dbReference type="Proteomes" id="UP000383932">
    <property type="component" value="Unassembled WGS sequence"/>
</dbReference>
<keyword evidence="2" id="KW-1185">Reference proteome</keyword>
<organism evidence="1 2">
    <name type="scientific">Ceratobasidium theobromae</name>
    <dbReference type="NCBI Taxonomy" id="1582974"/>
    <lineage>
        <taxon>Eukaryota</taxon>
        <taxon>Fungi</taxon>
        <taxon>Dikarya</taxon>
        <taxon>Basidiomycota</taxon>
        <taxon>Agaricomycotina</taxon>
        <taxon>Agaricomycetes</taxon>
        <taxon>Cantharellales</taxon>
        <taxon>Ceratobasidiaceae</taxon>
        <taxon>Ceratobasidium</taxon>
    </lineage>
</organism>
<sequence>MENLPPYDSFRAVSHGTVSPAPTMLVSTPLSPVNMSSVIGGSGVRVPLSPQELADFESKTCARLRSWGTYTRIHISATGSSEDTPTRSEPFRPVELYQSAISQLNVLLPALSSTCLPATTTLRTITLRVVLPSPDAAWMNECIRTGPVQGREVLGRGLKNWIAYFASKKGEKALYEAADSIVGRLAIEGFLVLEEWWDLKRGLLMLTVRC</sequence>
<evidence type="ECO:0000313" key="1">
    <source>
        <dbReference type="EMBL" id="KAB5591296.1"/>
    </source>
</evidence>
<reference evidence="1 2" key="1">
    <citation type="journal article" date="2019" name="Fungal Biol. Biotechnol.">
        <title>Draft genome sequence of fastidious pathogen Ceratobasidium theobromae, which causes vascular-streak dieback in Theobroma cacao.</title>
        <authorList>
            <person name="Ali S.S."/>
            <person name="Asman A."/>
            <person name="Shao J."/>
            <person name="Firmansyah A.P."/>
            <person name="Susilo A.W."/>
            <person name="Rosmana A."/>
            <person name="McMahon P."/>
            <person name="Junaid M."/>
            <person name="Guest D."/>
            <person name="Kheng T.Y."/>
            <person name="Meinhardt L.W."/>
            <person name="Bailey B.A."/>
        </authorList>
    </citation>
    <scope>NUCLEOTIDE SEQUENCE [LARGE SCALE GENOMIC DNA]</scope>
    <source>
        <strain evidence="1 2">CT2</strain>
    </source>
</reference>
<evidence type="ECO:0000313" key="2">
    <source>
        <dbReference type="Proteomes" id="UP000383932"/>
    </source>
</evidence>
<comment type="caution">
    <text evidence="1">The sequence shown here is derived from an EMBL/GenBank/DDBJ whole genome shotgun (WGS) entry which is preliminary data.</text>
</comment>
<accession>A0A5N5QIL0</accession>